<dbReference type="AlphaFoldDB" id="A0A563VRW6"/>
<organism evidence="2 3">
    <name type="scientific">Hyella patelloides LEGE 07179</name>
    <dbReference type="NCBI Taxonomy" id="945734"/>
    <lineage>
        <taxon>Bacteria</taxon>
        <taxon>Bacillati</taxon>
        <taxon>Cyanobacteriota</taxon>
        <taxon>Cyanophyceae</taxon>
        <taxon>Pleurocapsales</taxon>
        <taxon>Hyellaceae</taxon>
        <taxon>Hyella</taxon>
    </lineage>
</organism>
<feature type="compositionally biased region" description="Polar residues" evidence="1">
    <location>
        <begin position="36"/>
        <end position="45"/>
    </location>
</feature>
<reference evidence="2 3" key="1">
    <citation type="submission" date="2019-01" db="EMBL/GenBank/DDBJ databases">
        <authorList>
            <person name="Brito A."/>
        </authorList>
    </citation>
    <scope>NUCLEOTIDE SEQUENCE [LARGE SCALE GENOMIC DNA]</scope>
    <source>
        <strain evidence="2">1</strain>
    </source>
</reference>
<feature type="compositionally biased region" description="Basic and acidic residues" evidence="1">
    <location>
        <begin position="90"/>
        <end position="100"/>
    </location>
</feature>
<evidence type="ECO:0000313" key="3">
    <source>
        <dbReference type="Proteomes" id="UP000320055"/>
    </source>
</evidence>
<evidence type="ECO:0000256" key="1">
    <source>
        <dbReference type="SAM" id="MobiDB-lite"/>
    </source>
</evidence>
<name>A0A563VRW6_9CYAN</name>
<proteinExistence type="predicted"/>
<sequence length="100" mass="11053">MDPQKIPSHPKSPSRQTSPTSSRQPVSSSKGKERASSLTVDTNPSYAMDVDLSELDLNSPDKKRKGFASEEEISGFASEKDSKKLRKKKSNTERNNAKKT</sequence>
<accession>A0A563VRW6</accession>
<keyword evidence="3" id="KW-1185">Reference proteome</keyword>
<protein>
    <submittedName>
        <fullName evidence="2">Uncharacterized protein</fullName>
    </submittedName>
</protein>
<evidence type="ECO:0000313" key="2">
    <source>
        <dbReference type="EMBL" id="VEP14156.1"/>
    </source>
</evidence>
<dbReference type="Proteomes" id="UP000320055">
    <property type="component" value="Unassembled WGS sequence"/>
</dbReference>
<feature type="region of interest" description="Disordered" evidence="1">
    <location>
        <begin position="1"/>
        <end position="100"/>
    </location>
</feature>
<feature type="compositionally biased region" description="Low complexity" evidence="1">
    <location>
        <begin position="13"/>
        <end position="29"/>
    </location>
</feature>
<dbReference type="EMBL" id="CAACVJ010000163">
    <property type="protein sequence ID" value="VEP14156.1"/>
    <property type="molecule type" value="Genomic_DNA"/>
</dbReference>
<dbReference type="RefSeq" id="WP_144872527.1">
    <property type="nucleotide sequence ID" value="NZ_LR213988.1"/>
</dbReference>
<gene>
    <name evidence="2" type="ORF">H1P_2450002</name>
</gene>